<dbReference type="GeneID" id="24261226"/>
<gene>
    <name evidence="2" type="ORF">RG540_PA04930</name>
</gene>
<dbReference type="EMBL" id="HG938354">
    <property type="protein sequence ID" value="CDN51171.1"/>
    <property type="molecule type" value="Genomic_DNA"/>
</dbReference>
<keyword evidence="2" id="KW-0614">Plasmid</keyword>
<dbReference type="InterPro" id="IPR021561">
    <property type="entry name" value="AbiEi_3"/>
</dbReference>
<dbReference type="HOGENOM" id="CLU_077664_0_0_5"/>
<name>A0A068SZC8_NEOGA</name>
<accession>A0A068SZC8</accession>
<dbReference type="OrthoDB" id="1550938at2"/>
<proteinExistence type="predicted"/>
<dbReference type="eggNOG" id="COG5340">
    <property type="taxonomic scope" value="Bacteria"/>
</dbReference>
<evidence type="ECO:0000259" key="1">
    <source>
        <dbReference type="Pfam" id="PF17194"/>
    </source>
</evidence>
<organism evidence="2 3">
    <name type="scientific">Neorhizobium galegae bv. orientalis str. HAMBI 540</name>
    <dbReference type="NCBI Taxonomy" id="1028800"/>
    <lineage>
        <taxon>Bacteria</taxon>
        <taxon>Pseudomonadati</taxon>
        <taxon>Pseudomonadota</taxon>
        <taxon>Alphaproteobacteria</taxon>
        <taxon>Hyphomicrobiales</taxon>
        <taxon>Rhizobiaceae</taxon>
        <taxon>Rhizobium/Agrobacterium group</taxon>
        <taxon>Neorhizobium</taxon>
    </lineage>
</organism>
<protein>
    <submittedName>
        <fullName evidence="2">Protein of unknwon function (DUF2893)</fullName>
    </submittedName>
</protein>
<dbReference type="KEGG" id="ngg:RG540_PA04930"/>
<keyword evidence="3" id="KW-1185">Reference proteome</keyword>
<evidence type="ECO:0000313" key="3">
    <source>
        <dbReference type="Proteomes" id="UP000028181"/>
    </source>
</evidence>
<dbReference type="Pfam" id="PF11459">
    <property type="entry name" value="AbiEi_3"/>
    <property type="match status" value="1"/>
</dbReference>
<dbReference type="AlphaFoldDB" id="A0A068SZC8"/>
<dbReference type="PATRIC" id="fig|1028800.3.peg.5114"/>
<sequence length="256" mass="28299">MAISRGEKLRTLLDAWVPGMVATSAWLKGLGVSPQHAQQYVSSHWLEPVAMGVFRRPSETPTWEGALYSLQTQLDLQVHVGALSALASEGSAHYMRLGRETVFLFSKTGGVLPGWFRTHDWGVDLRHTQTQFLPAHLGVRDTEMGGFRLKASTAERAILECLHLAPKTVDLMETFEVLEGLRTLRPALMQSLLEACASIKVKRLFLFMADKASLPVLSHLHTDALDLGTGDRAMVKGGVYIAKHRLIVPKELAVHE</sequence>
<feature type="domain" description="Transcriptional regulator AbiEi antitoxin N-terminal" evidence="1">
    <location>
        <begin position="7"/>
        <end position="97"/>
    </location>
</feature>
<dbReference type="InterPro" id="IPR033455">
    <property type="entry name" value="AbiEi_3_N"/>
</dbReference>
<dbReference type="Pfam" id="PF17194">
    <property type="entry name" value="AbiEi_3_N"/>
    <property type="match status" value="1"/>
</dbReference>
<dbReference type="Proteomes" id="UP000028181">
    <property type="component" value="Plasmid pHAMBI540a"/>
</dbReference>
<dbReference type="RefSeq" id="WP_041364547.1">
    <property type="nucleotide sequence ID" value="NZ_HG938354.1"/>
</dbReference>
<evidence type="ECO:0000313" key="2">
    <source>
        <dbReference type="EMBL" id="CDN51171.1"/>
    </source>
</evidence>
<geneLocation type="plasmid" evidence="3">
    <name>II</name>
</geneLocation>
<reference evidence="3" key="1">
    <citation type="journal article" date="2014" name="BMC Genomics">
        <title>Genome sequencing of two Neorhizobium galegae strains reveals a noeT gene responsible for the unusual acetylation of the nodulation factors.</title>
        <authorList>
            <person name="Osterman J."/>
            <person name="Marsh J."/>
            <person name="Laine P.K."/>
            <person name="Zeng Z."/>
            <person name="Alatalo E."/>
            <person name="Sullivan J.T."/>
            <person name="Young J.P."/>
            <person name="Thomas-Oates J."/>
            <person name="Paulin L."/>
            <person name="Lindstrom K."/>
        </authorList>
    </citation>
    <scope>NUCLEOTIDE SEQUENCE [LARGE SCALE GENOMIC DNA]</scope>
    <source>
        <strain evidence="3">HAMBI 540</strain>
    </source>
</reference>